<dbReference type="PROSITE" id="PS50889">
    <property type="entry name" value="S4"/>
    <property type="match status" value="1"/>
</dbReference>
<dbReference type="SUPFAM" id="SSF55174">
    <property type="entry name" value="Alpha-L RNA-binding motif"/>
    <property type="match status" value="1"/>
</dbReference>
<dbReference type="GO" id="GO:0003723">
    <property type="term" value="F:RNA binding"/>
    <property type="evidence" value="ECO:0007669"/>
    <property type="project" value="UniProtKB-KW"/>
</dbReference>
<evidence type="ECO:0000259" key="4">
    <source>
        <dbReference type="SMART" id="SM00363"/>
    </source>
</evidence>
<dbReference type="Proteomes" id="UP000244930">
    <property type="component" value="Chromosome"/>
</dbReference>
<dbReference type="InterPro" id="IPR029063">
    <property type="entry name" value="SAM-dependent_MTases_sf"/>
</dbReference>
<dbReference type="InterPro" id="IPR047048">
    <property type="entry name" value="TlyA"/>
</dbReference>
<dbReference type="Pfam" id="PF01728">
    <property type="entry name" value="FtsJ"/>
    <property type="match status" value="1"/>
</dbReference>
<gene>
    <name evidence="5" type="ORF">CEW83_19710</name>
</gene>
<keyword evidence="5" id="KW-0808">Transferase</keyword>
<evidence type="ECO:0000256" key="1">
    <source>
        <dbReference type="ARBA" id="ARBA00022884"/>
    </source>
</evidence>
<dbReference type="SMART" id="SM00363">
    <property type="entry name" value="S4"/>
    <property type="match status" value="1"/>
</dbReference>
<keyword evidence="6" id="KW-1185">Reference proteome</keyword>
<dbReference type="PIRSF" id="PIRSF005578">
    <property type="entry name" value="TlyA"/>
    <property type="match status" value="1"/>
</dbReference>
<keyword evidence="5" id="KW-0489">Methyltransferase</keyword>
<dbReference type="GO" id="GO:0032259">
    <property type="term" value="P:methylation"/>
    <property type="evidence" value="ECO:0007669"/>
    <property type="project" value="UniProtKB-KW"/>
</dbReference>
<dbReference type="CDD" id="cd02440">
    <property type="entry name" value="AdoMet_MTases"/>
    <property type="match status" value="1"/>
</dbReference>
<dbReference type="PANTHER" id="PTHR32319">
    <property type="entry name" value="BACTERIAL HEMOLYSIN-LIKE PROTEIN"/>
    <property type="match status" value="1"/>
</dbReference>
<accession>A0A2U8GX35</accession>
<dbReference type="AlphaFoldDB" id="A0A2U8GX35"/>
<dbReference type="Pfam" id="PF01479">
    <property type="entry name" value="S4"/>
    <property type="match status" value="1"/>
</dbReference>
<dbReference type="GO" id="GO:0008168">
    <property type="term" value="F:methyltransferase activity"/>
    <property type="evidence" value="ECO:0007669"/>
    <property type="project" value="UniProtKB-KW"/>
</dbReference>
<sequence length="249" mass="26303">MRADSLLVAQGLAPSRTSAQVLIEAGRVSWEGGPVTKSAQTLSGEVVLEVRQDENDRFVSRGGLKLAGALAASKLSVTGLTCLDVGQSTGGFTDCLLQAGAKQVVGVEVGHGQIHTKLAADARCVTLEGINARHLLAADLGPHFPPDGFGLIVCDASFISLTLLMPQWPALLATGGSILALVKPQFEVGPKGLSKGGIVRDTNLYADVESRLRDSARSCGLSVKGWYDSPITGTDGNREFFIWMQHERH</sequence>
<evidence type="ECO:0000313" key="6">
    <source>
        <dbReference type="Proteomes" id="UP000244930"/>
    </source>
</evidence>
<dbReference type="InterPro" id="IPR002877">
    <property type="entry name" value="RNA_MeTrfase_FtsJ_dom"/>
</dbReference>
<dbReference type="Gene3D" id="3.10.290.10">
    <property type="entry name" value="RNA-binding S4 domain"/>
    <property type="match status" value="1"/>
</dbReference>
<reference evidence="5 6" key="1">
    <citation type="submission" date="2017-06" db="EMBL/GenBank/DDBJ databases">
        <title>Azoarcus.</title>
        <authorList>
            <person name="Woo J.-H."/>
            <person name="Kim H.-S."/>
        </authorList>
    </citation>
    <scope>NUCLEOTIDE SEQUENCE [LARGE SCALE GENOMIC DNA]</scope>
    <source>
        <strain evidence="5 6">TSPY31</strain>
    </source>
</reference>
<dbReference type="InterPro" id="IPR036986">
    <property type="entry name" value="S4_RNA-bd_sf"/>
</dbReference>
<dbReference type="InterPro" id="IPR002942">
    <property type="entry name" value="S4_RNA-bd"/>
</dbReference>
<dbReference type="Gene3D" id="3.40.50.150">
    <property type="entry name" value="Vaccinia Virus protein VP39"/>
    <property type="match status" value="1"/>
</dbReference>
<evidence type="ECO:0000256" key="3">
    <source>
        <dbReference type="PROSITE-ProRule" id="PRU00182"/>
    </source>
</evidence>
<dbReference type="PANTHER" id="PTHR32319:SF0">
    <property type="entry name" value="BACTERIAL HEMOLYSIN-LIKE PROTEIN"/>
    <property type="match status" value="1"/>
</dbReference>
<proteinExistence type="inferred from homology"/>
<organism evidence="5 6">
    <name type="scientific">Parazoarcus communis</name>
    <dbReference type="NCBI Taxonomy" id="41977"/>
    <lineage>
        <taxon>Bacteria</taxon>
        <taxon>Pseudomonadati</taxon>
        <taxon>Pseudomonadota</taxon>
        <taxon>Betaproteobacteria</taxon>
        <taxon>Rhodocyclales</taxon>
        <taxon>Zoogloeaceae</taxon>
        <taxon>Parazoarcus</taxon>
    </lineage>
</organism>
<keyword evidence="1 3" id="KW-0694">RNA-binding</keyword>
<dbReference type="SUPFAM" id="SSF53335">
    <property type="entry name" value="S-adenosyl-L-methionine-dependent methyltransferases"/>
    <property type="match status" value="1"/>
</dbReference>
<name>A0A2U8GX35_9RHOO</name>
<dbReference type="KEGG" id="acom:CEW83_19710"/>
<feature type="domain" description="RNA-binding S4" evidence="4">
    <location>
        <begin position="1"/>
        <end position="64"/>
    </location>
</feature>
<dbReference type="InterPro" id="IPR004538">
    <property type="entry name" value="Hemolysin_A/TlyA"/>
</dbReference>
<evidence type="ECO:0000256" key="2">
    <source>
        <dbReference type="ARBA" id="ARBA00029460"/>
    </source>
</evidence>
<dbReference type="CDD" id="cd00165">
    <property type="entry name" value="S4"/>
    <property type="match status" value="1"/>
</dbReference>
<comment type="similarity">
    <text evidence="2">Belongs to the TlyA family.</text>
</comment>
<evidence type="ECO:0000313" key="5">
    <source>
        <dbReference type="EMBL" id="AWI77843.1"/>
    </source>
</evidence>
<protein>
    <submittedName>
        <fullName evidence="5">TlyA family rRNA (Cytidine-2'-O)-methyltransferase</fullName>
    </submittedName>
</protein>
<dbReference type="EMBL" id="CP022187">
    <property type="protein sequence ID" value="AWI77843.1"/>
    <property type="molecule type" value="Genomic_DNA"/>
</dbReference>